<gene>
    <name evidence="2" type="ORF">MCHLO_15116</name>
</gene>
<evidence type="ECO:0000256" key="1">
    <source>
        <dbReference type="SAM" id="MobiDB-lite"/>
    </source>
</evidence>
<organism evidence="2 3">
    <name type="scientific">Mycena chlorophos</name>
    <name type="common">Agaric fungus</name>
    <name type="synonym">Agaricus chlorophos</name>
    <dbReference type="NCBI Taxonomy" id="658473"/>
    <lineage>
        <taxon>Eukaryota</taxon>
        <taxon>Fungi</taxon>
        <taxon>Dikarya</taxon>
        <taxon>Basidiomycota</taxon>
        <taxon>Agaricomycotina</taxon>
        <taxon>Agaricomycetes</taxon>
        <taxon>Agaricomycetidae</taxon>
        <taxon>Agaricales</taxon>
        <taxon>Marasmiineae</taxon>
        <taxon>Mycenaceae</taxon>
        <taxon>Mycena</taxon>
    </lineage>
</organism>
<protein>
    <submittedName>
        <fullName evidence="2">Uncharacterized protein</fullName>
    </submittedName>
</protein>
<reference evidence="2" key="1">
    <citation type="submission" date="2014-09" db="EMBL/GenBank/DDBJ databases">
        <title>Genome sequence of the luminous mushroom Mycena chlorophos for searching fungal bioluminescence genes.</title>
        <authorList>
            <person name="Tanaka Y."/>
            <person name="Kasuga D."/>
            <person name="Oba Y."/>
            <person name="Hase S."/>
            <person name="Sato K."/>
            <person name="Oba Y."/>
            <person name="Sakakibara Y."/>
        </authorList>
    </citation>
    <scope>NUCLEOTIDE SEQUENCE</scope>
</reference>
<accession>A0ABQ0M5V6</accession>
<dbReference type="EMBL" id="DF849761">
    <property type="protein sequence ID" value="GAT58723.1"/>
    <property type="molecule type" value="Genomic_DNA"/>
</dbReference>
<dbReference type="Proteomes" id="UP000815677">
    <property type="component" value="Unassembled WGS sequence"/>
</dbReference>
<keyword evidence="3" id="KW-1185">Reference proteome</keyword>
<evidence type="ECO:0000313" key="2">
    <source>
        <dbReference type="EMBL" id="GAT58723.1"/>
    </source>
</evidence>
<feature type="region of interest" description="Disordered" evidence="1">
    <location>
        <begin position="109"/>
        <end position="193"/>
    </location>
</feature>
<feature type="compositionally biased region" description="Basic and acidic residues" evidence="1">
    <location>
        <begin position="133"/>
        <end position="146"/>
    </location>
</feature>
<name>A0ABQ0M5V6_MYCCL</name>
<sequence>MQSVSSLFRSPIYLKRSGARSSTNPSRKLLSCSKDQSITLLQKMSERLACAYQSFSLAIQTGAFAQLLLTLSAVASRMNKLILEITETLVQAVATIQSISTALDLPHVEAPPEREPLGSDTPRAVPEPTTRLGRAEMHDDAPRNEHGTPTNRLSPRSMAVSVQQRVVKRVKPALPDKRPHKKHKGPRDEIDDIFGDHVAGPICTARPTQDLYSN</sequence>
<evidence type="ECO:0000313" key="3">
    <source>
        <dbReference type="Proteomes" id="UP000815677"/>
    </source>
</evidence>
<proteinExistence type="predicted"/>